<evidence type="ECO:0000259" key="1">
    <source>
        <dbReference type="Pfam" id="PF09343"/>
    </source>
</evidence>
<sequence length="196" mass="21231">MPQPFLDLAFPGSVGRGATGGPGFSTLIVTLASGAEQRNVNWSQARGRWNISTGIRSRVDMAAVIAHFHVVKGRAYSFRFKDWNDFDAADQAMVQITPAVWQIVKRYNRSGYEHVRTITKPVAGSVAVKIAGSPVTPAAIDTQTGRITFASAPGSAPTASFQFDVPVRFDTDSLPVQANAWDLQIVNNIDLVEVLE</sequence>
<evidence type="ECO:0000313" key="3">
    <source>
        <dbReference type="Proteomes" id="UP001166585"/>
    </source>
</evidence>
<accession>A0ABS5RA88</accession>
<dbReference type="RefSeq" id="WP_213755591.1">
    <property type="nucleotide sequence ID" value="NZ_JAHCQH010000016.1"/>
</dbReference>
<dbReference type="Pfam" id="PF09343">
    <property type="entry name" value="DUF2460"/>
    <property type="match status" value="1"/>
</dbReference>
<reference evidence="2" key="1">
    <citation type="submission" date="2021-05" db="EMBL/GenBank/DDBJ databases">
        <authorList>
            <person name="Sun Q."/>
            <person name="Inoue M."/>
        </authorList>
    </citation>
    <scope>NUCLEOTIDE SEQUENCE</scope>
    <source>
        <strain evidence="2">VKM B-3255</strain>
    </source>
</reference>
<protein>
    <submittedName>
        <fullName evidence="2">DUF2460 domain-containing protein</fullName>
    </submittedName>
</protein>
<dbReference type="NCBIfam" id="TIGR02217">
    <property type="entry name" value="chp_TIGR02217"/>
    <property type="match status" value="1"/>
</dbReference>
<comment type="caution">
    <text evidence="2">The sequence shown here is derived from an EMBL/GenBank/DDBJ whole genome shotgun (WGS) entry which is preliminary data.</text>
</comment>
<feature type="domain" description="DUF2460" evidence="1">
    <location>
        <begin position="7"/>
        <end position="194"/>
    </location>
</feature>
<dbReference type="EMBL" id="JAHCQH010000016">
    <property type="protein sequence ID" value="MBS9477749.1"/>
    <property type="molecule type" value="Genomic_DNA"/>
</dbReference>
<proteinExistence type="predicted"/>
<dbReference type="InterPro" id="IPR011740">
    <property type="entry name" value="DUF2460"/>
</dbReference>
<organism evidence="2 3">
    <name type="scientific">Ancylobacter radicis</name>
    <dbReference type="NCBI Taxonomy" id="2836179"/>
    <lineage>
        <taxon>Bacteria</taxon>
        <taxon>Pseudomonadati</taxon>
        <taxon>Pseudomonadota</taxon>
        <taxon>Alphaproteobacteria</taxon>
        <taxon>Hyphomicrobiales</taxon>
        <taxon>Xanthobacteraceae</taxon>
        <taxon>Ancylobacter</taxon>
    </lineage>
</organism>
<evidence type="ECO:0000313" key="2">
    <source>
        <dbReference type="EMBL" id="MBS9477749.1"/>
    </source>
</evidence>
<dbReference type="Proteomes" id="UP001166585">
    <property type="component" value="Unassembled WGS sequence"/>
</dbReference>
<keyword evidence="3" id="KW-1185">Reference proteome</keyword>
<name>A0ABS5RA88_9HYPH</name>
<gene>
    <name evidence="2" type="ORF">KIP89_11575</name>
</gene>